<protein>
    <submittedName>
        <fullName evidence="2">Uncharacterized protein</fullName>
    </submittedName>
</protein>
<dbReference type="Proteomes" id="UP000245166">
    <property type="component" value="Unassembled WGS sequence"/>
</dbReference>
<proteinExistence type="predicted"/>
<comment type="caution">
    <text evidence="2">The sequence shown here is derived from an EMBL/GenBank/DDBJ whole genome shotgun (WGS) entry which is preliminary data.</text>
</comment>
<dbReference type="EMBL" id="PYHR01000002">
    <property type="protein sequence ID" value="PWD51281.1"/>
    <property type="molecule type" value="Genomic_DNA"/>
</dbReference>
<evidence type="ECO:0000256" key="1">
    <source>
        <dbReference type="SAM" id="MobiDB-lite"/>
    </source>
</evidence>
<reference evidence="2 3" key="1">
    <citation type="submission" date="2018-03" db="EMBL/GenBank/DDBJ databases">
        <title>Genome assembly of novel Miniimonas species PCH200.</title>
        <authorList>
            <person name="Thakur V."/>
            <person name="Kumar V."/>
            <person name="Singh D."/>
        </authorList>
    </citation>
    <scope>NUCLEOTIDE SEQUENCE [LARGE SCALE GENOMIC DNA]</scope>
    <source>
        <strain evidence="2 3">PCH200</strain>
    </source>
</reference>
<feature type="compositionally biased region" description="Low complexity" evidence="1">
    <location>
        <begin position="29"/>
        <end position="59"/>
    </location>
</feature>
<name>A0A2U1ZWD2_9MICO</name>
<organism evidence="2 3">
    <name type="scientific">Serinibacter arcticus</name>
    <dbReference type="NCBI Taxonomy" id="1655435"/>
    <lineage>
        <taxon>Bacteria</taxon>
        <taxon>Bacillati</taxon>
        <taxon>Actinomycetota</taxon>
        <taxon>Actinomycetes</taxon>
        <taxon>Micrococcales</taxon>
        <taxon>Beutenbergiaceae</taxon>
        <taxon>Serinibacter</taxon>
    </lineage>
</organism>
<evidence type="ECO:0000313" key="3">
    <source>
        <dbReference type="Proteomes" id="UP000245166"/>
    </source>
</evidence>
<feature type="region of interest" description="Disordered" evidence="1">
    <location>
        <begin position="16"/>
        <end position="63"/>
    </location>
</feature>
<dbReference type="AlphaFoldDB" id="A0A2U1ZWD2"/>
<gene>
    <name evidence="2" type="ORF">C8046_12050</name>
</gene>
<keyword evidence="3" id="KW-1185">Reference proteome</keyword>
<evidence type="ECO:0000313" key="2">
    <source>
        <dbReference type="EMBL" id="PWD51281.1"/>
    </source>
</evidence>
<sequence length="202" mass="21914">MATACGSVAVILALAGCSPQDEPGEPETSETTTEATPTETETETTEAPTPTETETPPTVEEQHVAEAEQTVRDYHRRADEVGAEGFATWTDKLYMYWGSPEISNAMGAAFQSSADDSKRTQGSTAIPSMSLIEYIPDPSGAGYEQIRLQYCADYSELSTLDSGGMPIARTTPSRFTWEVLMQHQQTGNWTINEAKALVEQSC</sequence>
<accession>A0A2U1ZWD2</accession>